<dbReference type="Gene3D" id="1.10.10.10">
    <property type="entry name" value="Winged helix-like DNA-binding domain superfamily/Winged helix DNA-binding domain"/>
    <property type="match status" value="1"/>
</dbReference>
<dbReference type="InterPro" id="IPR016157">
    <property type="entry name" value="Cullin_CS"/>
</dbReference>
<dbReference type="InterPro" id="IPR036390">
    <property type="entry name" value="WH_DNA-bd_sf"/>
</dbReference>
<evidence type="ECO:0000256" key="2">
    <source>
        <dbReference type="ARBA" id="ARBA00022499"/>
    </source>
</evidence>
<dbReference type="FunFam" id="1.20.1310.10:FF:000002">
    <property type="entry name" value="cullin-3 isoform X1"/>
    <property type="match status" value="1"/>
</dbReference>
<dbReference type="FunFam" id="1.20.1310.10:FF:000001">
    <property type="entry name" value="Cullin 3"/>
    <property type="match status" value="1"/>
</dbReference>
<dbReference type="GO" id="GO:0031461">
    <property type="term" value="C:cullin-RING ubiquitin ligase complex"/>
    <property type="evidence" value="ECO:0007669"/>
    <property type="project" value="InterPro"/>
</dbReference>
<dbReference type="EMBL" id="HBHJ01000250">
    <property type="protein sequence ID" value="CAD9659866.1"/>
    <property type="molecule type" value="Transcribed_RNA"/>
</dbReference>
<dbReference type="PROSITE" id="PS50069">
    <property type="entry name" value="CULLIN_2"/>
    <property type="match status" value="1"/>
</dbReference>
<dbReference type="InterPro" id="IPR036388">
    <property type="entry name" value="WH-like_DNA-bd_sf"/>
</dbReference>
<dbReference type="Gene3D" id="3.30.230.130">
    <property type="entry name" value="Cullin, Chain C, Domain 2"/>
    <property type="match status" value="1"/>
</dbReference>
<dbReference type="Pfam" id="PF00888">
    <property type="entry name" value="Cullin"/>
    <property type="match status" value="1"/>
</dbReference>
<dbReference type="InterPro" id="IPR019559">
    <property type="entry name" value="Cullin_neddylation_domain"/>
</dbReference>
<dbReference type="SUPFAM" id="SSF74788">
    <property type="entry name" value="Cullin repeat-like"/>
    <property type="match status" value="1"/>
</dbReference>
<dbReference type="Gene3D" id="1.20.1310.10">
    <property type="entry name" value="Cullin Repeats"/>
    <property type="match status" value="4"/>
</dbReference>
<evidence type="ECO:0000256" key="3">
    <source>
        <dbReference type="ARBA" id="ARBA00022843"/>
    </source>
</evidence>
<dbReference type="InterPro" id="IPR001373">
    <property type="entry name" value="Cullin_N"/>
</dbReference>
<dbReference type="SMART" id="SM00884">
    <property type="entry name" value="Cullin_Nedd8"/>
    <property type="match status" value="1"/>
</dbReference>
<keyword evidence="2" id="KW-1017">Isopeptide bond</keyword>
<dbReference type="InterPro" id="IPR016159">
    <property type="entry name" value="Cullin_repeat-like_dom_sf"/>
</dbReference>
<proteinExistence type="inferred from homology"/>
<feature type="domain" description="Cullin family profile" evidence="6">
    <location>
        <begin position="375"/>
        <end position="606"/>
    </location>
</feature>
<dbReference type="PANTHER" id="PTHR11932">
    <property type="entry name" value="CULLIN"/>
    <property type="match status" value="1"/>
</dbReference>
<dbReference type="InterPro" id="IPR016158">
    <property type="entry name" value="Cullin_homology"/>
</dbReference>
<name>A0A7S2W0A7_9STRA</name>
<dbReference type="Pfam" id="PF10557">
    <property type="entry name" value="Cullin_Nedd8"/>
    <property type="match status" value="1"/>
</dbReference>
<dbReference type="FunFam" id="1.20.1310.10:FF:000006">
    <property type="entry name" value="Cullin 3"/>
    <property type="match status" value="1"/>
</dbReference>
<evidence type="ECO:0000313" key="7">
    <source>
        <dbReference type="EMBL" id="CAD9659866.1"/>
    </source>
</evidence>
<keyword evidence="3" id="KW-0832">Ubl conjugation</keyword>
<dbReference type="GO" id="GO:0031625">
    <property type="term" value="F:ubiquitin protein ligase binding"/>
    <property type="evidence" value="ECO:0007669"/>
    <property type="project" value="InterPro"/>
</dbReference>
<dbReference type="FunFam" id="1.10.10.10:FF:000014">
    <property type="entry name" value="Cullin 1"/>
    <property type="match status" value="1"/>
</dbReference>
<evidence type="ECO:0000256" key="1">
    <source>
        <dbReference type="ARBA" id="ARBA00006019"/>
    </source>
</evidence>
<dbReference type="GO" id="GO:0006511">
    <property type="term" value="P:ubiquitin-dependent protein catabolic process"/>
    <property type="evidence" value="ECO:0007669"/>
    <property type="project" value="InterPro"/>
</dbReference>
<dbReference type="PROSITE" id="PS01256">
    <property type="entry name" value="CULLIN_1"/>
    <property type="match status" value="1"/>
</dbReference>
<evidence type="ECO:0000259" key="6">
    <source>
        <dbReference type="PROSITE" id="PS50069"/>
    </source>
</evidence>
<dbReference type="SMART" id="SM00182">
    <property type="entry name" value="CULLIN"/>
    <property type="match status" value="1"/>
</dbReference>
<dbReference type="AlphaFoldDB" id="A0A7S2W0A7"/>
<comment type="similarity">
    <text evidence="1 4 5">Belongs to the cullin family.</text>
</comment>
<evidence type="ECO:0000256" key="4">
    <source>
        <dbReference type="PROSITE-ProRule" id="PRU00330"/>
    </source>
</evidence>
<accession>A0A7S2W0A7</accession>
<reference evidence="7" key="1">
    <citation type="submission" date="2021-01" db="EMBL/GenBank/DDBJ databases">
        <authorList>
            <person name="Corre E."/>
            <person name="Pelletier E."/>
            <person name="Niang G."/>
            <person name="Scheremetjew M."/>
            <person name="Finn R."/>
            <person name="Kale V."/>
            <person name="Holt S."/>
            <person name="Cochrane G."/>
            <person name="Meng A."/>
            <person name="Brown T."/>
            <person name="Cohen L."/>
        </authorList>
    </citation>
    <scope>NUCLEOTIDE SEQUENCE</scope>
    <source>
        <strain evidence="7">CCMP1243</strain>
    </source>
</reference>
<dbReference type="InterPro" id="IPR059120">
    <property type="entry name" value="Cullin-like_AB"/>
</dbReference>
<dbReference type="InterPro" id="IPR036317">
    <property type="entry name" value="Cullin_homology_sf"/>
</dbReference>
<sequence>MSDKKKLVIKPFRPHSQMDRNQAEATWSQLRTAIKHIHNRNASTLSFEELYRNAYNLVLNKHGELLYKGVCDCEREHLNAIANSVASTPDELLLGQLSGCWSDHQDTMVMVRDILMYMDRTFVAQQKRTPVYAMGLILFRETIERHPQVRDRLRQILLENVAMERAGQLIDRILMKHTLAMLADLGIDGLSVYEEDFEAHFLGATRNFYHSESMEYISQNTCPDYLTKAKTRLAEEQARVRHYLNKSTESKLKQIAEAELIERHAKTLVDMENSGCVAMLHHNRIEELKDMYELFSRVPGTLEHLRLCMCEYVKKLGRQLLQDQEKTKEPVDFVRRLLGMRDKYEHIVNYSFHAEKKSQKALKEAFEQFINADTRCASYLVLYIDELLKSGLKGMSEDEADAHLEKVIVIFRYLQDKDIFENFYKQHLAKRLLQGRSVSEDAERSMITKLKTECGYQFTSKLEGMFVDMNVSKESMEKYREARRDMSSTRSLDGKPTLDVTVLTAGYWPTQKIPPCMLPLELVPEHKAFENFYLSSNNGRKLNWQTSMGSAEVKGLFGANRHDLIVSTYQMCILMMFNRAPTLSLREFSELKIPDNDLRRHLISLCTPKHRILRKSSKGKNIADDDSFTFNPEYTSKMKRVKIPLVSMKELAPATGGDVPAPVEEDRRLLVEAGVVRIMKARKTLQHNDLIAEVTRQLSSRFMPNPAFIKKRIESLIEREYLERDKTDRRMYKYLA</sequence>
<evidence type="ECO:0000256" key="5">
    <source>
        <dbReference type="RuleBase" id="RU003829"/>
    </source>
</evidence>
<gene>
    <name evidence="7" type="ORF">RMAR1173_LOCUS178</name>
</gene>
<organism evidence="7">
    <name type="scientific">Rhizochromulina marina</name>
    <dbReference type="NCBI Taxonomy" id="1034831"/>
    <lineage>
        <taxon>Eukaryota</taxon>
        <taxon>Sar</taxon>
        <taxon>Stramenopiles</taxon>
        <taxon>Ochrophyta</taxon>
        <taxon>Dictyochophyceae</taxon>
        <taxon>Rhizochromulinales</taxon>
        <taxon>Rhizochromulina</taxon>
    </lineage>
</organism>
<protein>
    <recommendedName>
        <fullName evidence="6">Cullin family profile domain-containing protein</fullName>
    </recommendedName>
</protein>
<dbReference type="Pfam" id="PF26557">
    <property type="entry name" value="Cullin_AB"/>
    <property type="match status" value="1"/>
</dbReference>
<dbReference type="InterPro" id="IPR045093">
    <property type="entry name" value="Cullin"/>
</dbReference>
<dbReference type="SUPFAM" id="SSF75632">
    <property type="entry name" value="Cullin homology domain"/>
    <property type="match status" value="1"/>
</dbReference>
<dbReference type="SUPFAM" id="SSF46785">
    <property type="entry name" value="Winged helix' DNA-binding domain"/>
    <property type="match status" value="1"/>
</dbReference>